<dbReference type="SMART" id="SM00237">
    <property type="entry name" value="Calx_beta"/>
    <property type="match status" value="1"/>
</dbReference>
<gene>
    <name evidence="7" type="ORF">SAMN04488509_10647</name>
</gene>
<name>A0A1G6X5G5_9GAMM</name>
<reference evidence="7 8" key="1">
    <citation type="submission" date="2016-10" db="EMBL/GenBank/DDBJ databases">
        <authorList>
            <person name="de Groot N.N."/>
        </authorList>
    </citation>
    <scope>NUCLEOTIDE SEQUENCE [LARGE SCALE GENOMIC DNA]</scope>
    <source>
        <strain evidence="7 8">DSM 16957</strain>
    </source>
</reference>
<dbReference type="InterPro" id="IPR003644">
    <property type="entry name" value="Calx_beta"/>
</dbReference>
<keyword evidence="1 5" id="KW-0732">Signal</keyword>
<feature type="signal peptide" evidence="5">
    <location>
        <begin position="1"/>
        <end position="24"/>
    </location>
</feature>
<keyword evidence="3" id="KW-0106">Calcium</keyword>
<evidence type="ECO:0000256" key="1">
    <source>
        <dbReference type="ARBA" id="ARBA00022729"/>
    </source>
</evidence>
<dbReference type="STRING" id="265719.SAMN04488509_10647"/>
<dbReference type="OrthoDB" id="5940902at2"/>
<dbReference type="GO" id="GO:0016020">
    <property type="term" value="C:membrane"/>
    <property type="evidence" value="ECO:0007669"/>
    <property type="project" value="InterPro"/>
</dbReference>
<dbReference type="SUPFAM" id="SSF141072">
    <property type="entry name" value="CalX-like"/>
    <property type="match status" value="1"/>
</dbReference>
<dbReference type="RefSeq" id="WP_091242650.1">
    <property type="nucleotide sequence ID" value="NZ_FNAG01000006.1"/>
</dbReference>
<feature type="chain" id="PRO_5011500573" evidence="5">
    <location>
        <begin position="25"/>
        <end position="770"/>
    </location>
</feature>
<feature type="region of interest" description="Disordered" evidence="4">
    <location>
        <begin position="414"/>
        <end position="435"/>
    </location>
</feature>
<sequence>MNRPLLPPVLLASLFCLVHASAQAAVFTVDSSSDSAGLTACTAAPGDCSLRGAIARANAAIDADEIVFDIPLSDPGCSASTGVCRIAVAADFSVTQPLTIDGYTQPGAQPNTIPAPGAHNAELRIEITNAPGFNSFRLFEGQGAFTLRGVAMFLPSGGMISGARPRFVLQGNWFGVTAAGTAPDYSGNGHVLSLSVCTASEVLIGGPNPEDRNVIAGSGRDVDGLPGGGSAQVCAATGSLRVHGNLIGLAPDGVTPLPLRDAFQIRSQQNVSPPAPVAQIDFTDNRLVRPVRNFSGGFGGGLRFTAGALMDRTARIEGNVFGLAVDGTRIGVERDHIFFDAGSSANGHAVRVGGLGAGEGNTFAAGIAQGSNSPSLGSVAFVQNGLPLSRIEFVGNTLLDNAGIGLDFPHSTAGGGAATGRTPNDAGDADSGANNLQNHPQILAYSVGAGTFSVRYRVDTAPANASYPLRVDFYRALGDEGEVLLDSDVYLEAEAQTEKQVSLAVPPGMSLSADDVIVAIATDAEGRSSEFSFDTAAITVADTPDPWPAGLPFEVEVIATATSGPFKPNGVAVVNLPTTPPARCEATLQPTATPNVSRGLCSLIAPQVGTRTLTATYDALRGAFASATGGNLTATTSHTATDPGPEQVGFSGCRATALEGRELEVRVQRPSGGVASVSVQLRHETGTATVDADYSPPADQVLSWGPGDLAAKRIAIAIAADADGEPDETFRLRLVDPVGAALLPFGVLEIRIVDGSVRGFSDGFEGVCPQ</sequence>
<proteinExistence type="predicted"/>
<evidence type="ECO:0000259" key="6">
    <source>
        <dbReference type="SMART" id="SM00237"/>
    </source>
</evidence>
<dbReference type="Proteomes" id="UP000199603">
    <property type="component" value="Unassembled WGS sequence"/>
</dbReference>
<dbReference type="AlphaFoldDB" id="A0A1G6X5G5"/>
<accession>A0A1G6X5G5</accession>
<dbReference type="GO" id="GO:0007154">
    <property type="term" value="P:cell communication"/>
    <property type="evidence" value="ECO:0007669"/>
    <property type="project" value="InterPro"/>
</dbReference>
<evidence type="ECO:0000313" key="8">
    <source>
        <dbReference type="Proteomes" id="UP000199603"/>
    </source>
</evidence>
<dbReference type="Gene3D" id="2.60.40.2030">
    <property type="match status" value="1"/>
</dbReference>
<protein>
    <submittedName>
        <fullName evidence="7">Calx-beta domain-containing protein</fullName>
    </submittedName>
</protein>
<dbReference type="EMBL" id="FNAG01000006">
    <property type="protein sequence ID" value="SDD73359.1"/>
    <property type="molecule type" value="Genomic_DNA"/>
</dbReference>
<dbReference type="InterPro" id="IPR038081">
    <property type="entry name" value="CalX-like_sf"/>
</dbReference>
<keyword evidence="2" id="KW-0677">Repeat</keyword>
<evidence type="ECO:0000256" key="4">
    <source>
        <dbReference type="SAM" id="MobiDB-lite"/>
    </source>
</evidence>
<organism evidence="7 8">
    <name type="scientific">Aquimonas voraii</name>
    <dbReference type="NCBI Taxonomy" id="265719"/>
    <lineage>
        <taxon>Bacteria</taxon>
        <taxon>Pseudomonadati</taxon>
        <taxon>Pseudomonadota</taxon>
        <taxon>Gammaproteobacteria</taxon>
        <taxon>Lysobacterales</taxon>
        <taxon>Lysobacteraceae</taxon>
        <taxon>Aquimonas</taxon>
    </lineage>
</organism>
<keyword evidence="8" id="KW-1185">Reference proteome</keyword>
<evidence type="ECO:0000256" key="5">
    <source>
        <dbReference type="SAM" id="SignalP"/>
    </source>
</evidence>
<evidence type="ECO:0000256" key="2">
    <source>
        <dbReference type="ARBA" id="ARBA00022737"/>
    </source>
</evidence>
<feature type="domain" description="Calx-beta" evidence="6">
    <location>
        <begin position="638"/>
        <end position="735"/>
    </location>
</feature>
<evidence type="ECO:0000313" key="7">
    <source>
        <dbReference type="EMBL" id="SDD73359.1"/>
    </source>
</evidence>
<evidence type="ECO:0000256" key="3">
    <source>
        <dbReference type="ARBA" id="ARBA00022837"/>
    </source>
</evidence>